<dbReference type="AlphaFoldDB" id="A0A1G8CGH3"/>
<reference evidence="2" key="1">
    <citation type="submission" date="2016-10" db="EMBL/GenBank/DDBJ databases">
        <authorList>
            <person name="Varghese N."/>
            <person name="Submissions S."/>
        </authorList>
    </citation>
    <scope>NUCLEOTIDE SEQUENCE [LARGE SCALE GENOMIC DNA]</scope>
    <source>
        <strain evidence="2">DSM 22002</strain>
    </source>
</reference>
<protein>
    <submittedName>
        <fullName evidence="1">Uncharacterized protein</fullName>
    </submittedName>
</protein>
<sequence>MRETTVSHGDEGWALVVSDVPWHQVAVGSAVASACWLSGHRLCSTVWGNRIVSRALDTRSYERVRVPISTVEARSLDPSFVDMILGCQLADEMDLD</sequence>
<gene>
    <name evidence="1" type="ORF">SAMN04489720_1284</name>
</gene>
<evidence type="ECO:0000313" key="2">
    <source>
        <dbReference type="Proteomes" id="UP000198822"/>
    </source>
</evidence>
<organism evidence="1 2">
    <name type="scientific">Agrococcus jejuensis</name>
    <dbReference type="NCBI Taxonomy" id="399736"/>
    <lineage>
        <taxon>Bacteria</taxon>
        <taxon>Bacillati</taxon>
        <taxon>Actinomycetota</taxon>
        <taxon>Actinomycetes</taxon>
        <taxon>Micrococcales</taxon>
        <taxon>Microbacteriaceae</taxon>
        <taxon>Agrococcus</taxon>
    </lineage>
</organism>
<proteinExistence type="predicted"/>
<dbReference type="RefSeq" id="WP_157674692.1">
    <property type="nucleotide sequence ID" value="NZ_LT629695.1"/>
</dbReference>
<keyword evidence="2" id="KW-1185">Reference proteome</keyword>
<evidence type="ECO:0000313" key="1">
    <source>
        <dbReference type="EMBL" id="SDH44566.1"/>
    </source>
</evidence>
<dbReference type="PROSITE" id="PS51257">
    <property type="entry name" value="PROKAR_LIPOPROTEIN"/>
    <property type="match status" value="1"/>
</dbReference>
<dbReference type="EMBL" id="LT629695">
    <property type="protein sequence ID" value="SDH44566.1"/>
    <property type="molecule type" value="Genomic_DNA"/>
</dbReference>
<accession>A0A1G8CGH3</accession>
<name>A0A1G8CGH3_9MICO</name>
<dbReference type="Proteomes" id="UP000198822">
    <property type="component" value="Chromosome I"/>
</dbReference>